<proteinExistence type="predicted"/>
<keyword evidence="1" id="KW-0418">Kinase</keyword>
<dbReference type="SUPFAM" id="SSF141571">
    <property type="entry name" value="Pentapeptide repeat-like"/>
    <property type="match status" value="1"/>
</dbReference>
<dbReference type="EMBL" id="CACRTG010000021">
    <property type="protein sequence ID" value="VYT17421.1"/>
    <property type="molecule type" value="Genomic_DNA"/>
</dbReference>
<dbReference type="PANTHER" id="PTHR14136:SF17">
    <property type="entry name" value="BTB_POZ DOMAIN-CONTAINING PROTEIN KCTD9"/>
    <property type="match status" value="1"/>
</dbReference>
<name>A0A6N2UM87_9FIRM</name>
<reference evidence="1" key="1">
    <citation type="submission" date="2019-11" db="EMBL/GenBank/DDBJ databases">
        <authorList>
            <person name="Feng L."/>
        </authorList>
    </citation>
    <scope>NUCLEOTIDE SEQUENCE</scope>
    <source>
        <strain evidence="1">CnexileLFYP112</strain>
    </source>
</reference>
<gene>
    <name evidence="1" type="primary">spkB</name>
    <name evidence="1" type="ORF">CNLFYP112_02098</name>
</gene>
<dbReference type="InterPro" id="IPR001646">
    <property type="entry name" value="5peptide_repeat"/>
</dbReference>
<sequence length="233" mass="26680">MRKISVEELNEKLERRKSGERLNLREVALSGADLSGYNLDEIDFSLSQFHQVCFDGASLKKSSLENTLFDLCTFRDASLQGANLKCAAMRYNDLTGADIRGANLMCAVLEHAKLDGIIHDGHTKFFDLYCPEKGAFLGYKKCFNDRLVQLLIPADAKRSSATMNSCRCSKAKVLTIKSFDYQEEYEEAWSLVDENFVYRKGQWVEVPDFDEDRWNDSTTGIHFWMTREEAMAY</sequence>
<dbReference type="GO" id="GO:0004674">
    <property type="term" value="F:protein serine/threonine kinase activity"/>
    <property type="evidence" value="ECO:0007669"/>
    <property type="project" value="UniProtKB-EC"/>
</dbReference>
<keyword evidence="1" id="KW-0808">Transferase</keyword>
<dbReference type="PANTHER" id="PTHR14136">
    <property type="entry name" value="BTB_POZ DOMAIN-CONTAINING PROTEIN KCTD9"/>
    <property type="match status" value="1"/>
</dbReference>
<organism evidence="1">
    <name type="scientific">[Clostridium] nexile</name>
    <dbReference type="NCBI Taxonomy" id="29361"/>
    <lineage>
        <taxon>Bacteria</taxon>
        <taxon>Bacillati</taxon>
        <taxon>Bacillota</taxon>
        <taxon>Clostridia</taxon>
        <taxon>Lachnospirales</taxon>
        <taxon>Lachnospiraceae</taxon>
        <taxon>Tyzzerella</taxon>
    </lineage>
</organism>
<dbReference type="InterPro" id="IPR051082">
    <property type="entry name" value="Pentapeptide-BTB/POZ_domain"/>
</dbReference>
<evidence type="ECO:0000313" key="1">
    <source>
        <dbReference type="EMBL" id="VYT17421.1"/>
    </source>
</evidence>
<dbReference type="Pfam" id="PF00805">
    <property type="entry name" value="Pentapeptide"/>
    <property type="match status" value="2"/>
</dbReference>
<protein>
    <submittedName>
        <fullName evidence="1">Serine/threonine-protein kinase B</fullName>
        <ecNumber evidence="1">2.7.11.1</ecNumber>
    </submittedName>
</protein>
<dbReference type="Gene3D" id="2.160.20.80">
    <property type="entry name" value="E3 ubiquitin-protein ligase SopA"/>
    <property type="match status" value="1"/>
</dbReference>
<dbReference type="Pfam" id="PF19062">
    <property type="entry name" value="DUF5758"/>
    <property type="match status" value="1"/>
</dbReference>
<dbReference type="InterPro" id="IPR043919">
    <property type="entry name" value="DUF5758"/>
</dbReference>
<accession>A0A6N2UM87</accession>
<dbReference type="EC" id="2.7.11.1" evidence="1"/>
<dbReference type="AlphaFoldDB" id="A0A6N2UM87"/>